<gene>
    <name evidence="2" type="ORF">CYCCA115_LOCUS17095</name>
</gene>
<sequence length="311" mass="34839">MITLTTTTTTTNTSPKKPDQSSSSGFGFWSLNNTSSLQSSTFSYSSPNKKKNGPLATTTVSPILTKDPTISTVVAKQSPPSPQPQPKKKKKVNFQLQCQVRTFEVVALDEDFENNCEDDEEYWEQMGEDFWYQAYDFQAFKKDRRSLVDRIRTIGVKNAKGNYAMEGLEFFLTLKAREVHKERVLDGWVSVLELQAEWEKDQSEGDCSEDDKVELIASKYAHVSKACLEDANKRAIETAQEIQAEDEKIVASIPKSPQPKKGSLQKDGKGVKALGVWGNTWSSTGTSTISNNTTTTTSFSTFQKIRPFPRQ</sequence>
<name>A0AAD2FZL5_9STRA</name>
<feature type="compositionally biased region" description="Low complexity" evidence="1">
    <location>
        <begin position="1"/>
        <end position="13"/>
    </location>
</feature>
<evidence type="ECO:0000313" key="3">
    <source>
        <dbReference type="Proteomes" id="UP001295423"/>
    </source>
</evidence>
<dbReference type="AlphaFoldDB" id="A0AAD2FZL5"/>
<feature type="region of interest" description="Disordered" evidence="1">
    <location>
        <begin position="1"/>
        <end position="62"/>
    </location>
</feature>
<reference evidence="2" key="1">
    <citation type="submission" date="2023-08" db="EMBL/GenBank/DDBJ databases">
        <authorList>
            <person name="Audoor S."/>
            <person name="Bilcke G."/>
        </authorList>
    </citation>
    <scope>NUCLEOTIDE SEQUENCE</scope>
</reference>
<protein>
    <submittedName>
        <fullName evidence="2">Uncharacterized protein</fullName>
    </submittedName>
</protein>
<dbReference type="EMBL" id="CAKOGP040001969">
    <property type="protein sequence ID" value="CAJ1958246.1"/>
    <property type="molecule type" value="Genomic_DNA"/>
</dbReference>
<evidence type="ECO:0000313" key="2">
    <source>
        <dbReference type="EMBL" id="CAJ1958246.1"/>
    </source>
</evidence>
<comment type="caution">
    <text evidence="2">The sequence shown here is derived from an EMBL/GenBank/DDBJ whole genome shotgun (WGS) entry which is preliminary data.</text>
</comment>
<keyword evidence="3" id="KW-1185">Reference proteome</keyword>
<dbReference type="Proteomes" id="UP001295423">
    <property type="component" value="Unassembled WGS sequence"/>
</dbReference>
<feature type="compositionally biased region" description="Low complexity" evidence="1">
    <location>
        <begin position="30"/>
        <end position="46"/>
    </location>
</feature>
<accession>A0AAD2FZL5</accession>
<proteinExistence type="predicted"/>
<organism evidence="2 3">
    <name type="scientific">Cylindrotheca closterium</name>
    <dbReference type="NCBI Taxonomy" id="2856"/>
    <lineage>
        <taxon>Eukaryota</taxon>
        <taxon>Sar</taxon>
        <taxon>Stramenopiles</taxon>
        <taxon>Ochrophyta</taxon>
        <taxon>Bacillariophyta</taxon>
        <taxon>Bacillariophyceae</taxon>
        <taxon>Bacillariophycidae</taxon>
        <taxon>Bacillariales</taxon>
        <taxon>Bacillariaceae</taxon>
        <taxon>Cylindrotheca</taxon>
    </lineage>
</organism>
<evidence type="ECO:0000256" key="1">
    <source>
        <dbReference type="SAM" id="MobiDB-lite"/>
    </source>
</evidence>